<accession>A0A1H9NWR4</accession>
<reference evidence="6" key="1">
    <citation type="submission" date="2016-10" db="EMBL/GenBank/DDBJ databases">
        <authorList>
            <person name="Varghese N."/>
            <person name="Submissions S."/>
        </authorList>
    </citation>
    <scope>NUCLEOTIDE SEQUENCE [LARGE SCALE GENOMIC DNA]</scope>
    <source>
        <strain evidence="6">S9</strain>
    </source>
</reference>
<evidence type="ECO:0000256" key="1">
    <source>
        <dbReference type="ARBA" id="ARBA00022679"/>
    </source>
</evidence>
<dbReference type="AlphaFoldDB" id="A0A1H9NWR4"/>
<keyword evidence="1 5" id="KW-0808">Transferase</keyword>
<dbReference type="SUPFAM" id="SSF69593">
    <property type="entry name" value="Glycerol-3-phosphate (1)-acyltransferase"/>
    <property type="match status" value="1"/>
</dbReference>
<evidence type="ECO:0000313" key="6">
    <source>
        <dbReference type="Proteomes" id="UP000198571"/>
    </source>
</evidence>
<evidence type="ECO:0000256" key="2">
    <source>
        <dbReference type="ARBA" id="ARBA00023315"/>
    </source>
</evidence>
<organism evidence="5 6">
    <name type="scientific">Salipaludibacillus aurantiacus</name>
    <dbReference type="NCBI Taxonomy" id="1601833"/>
    <lineage>
        <taxon>Bacteria</taxon>
        <taxon>Bacillati</taxon>
        <taxon>Bacillota</taxon>
        <taxon>Bacilli</taxon>
        <taxon>Bacillales</taxon>
        <taxon>Bacillaceae</taxon>
    </lineage>
</organism>
<dbReference type="EMBL" id="FOGT01000001">
    <property type="protein sequence ID" value="SER40237.1"/>
    <property type="molecule type" value="Genomic_DNA"/>
</dbReference>
<dbReference type="Pfam" id="PF01553">
    <property type="entry name" value="Acyltransferase"/>
    <property type="match status" value="1"/>
</dbReference>
<evidence type="ECO:0000313" key="5">
    <source>
        <dbReference type="EMBL" id="SER40237.1"/>
    </source>
</evidence>
<feature type="region of interest" description="Disordered" evidence="3">
    <location>
        <begin position="191"/>
        <end position="211"/>
    </location>
</feature>
<sequence>MVYTFLRRIAKIILLLIYKIEIKGEEKLHCSGSFIISANHLSCADPVIIASLFERHIHFLAKQELFQTAVSSCFFNELEMIRVNRYSGSVIRPVRQTLRLLREGKVIGIFPEGTRVKEGKIQEPKKGVAFFAVKSGVPVLPVSITFSRTKMSFRRKVMVSIGEFIKIAESENPDYQAIANRLMQKSRELAKKDSGEAILPQQGSLPPLEKI</sequence>
<dbReference type="Proteomes" id="UP000198571">
    <property type="component" value="Unassembled WGS sequence"/>
</dbReference>
<evidence type="ECO:0000256" key="3">
    <source>
        <dbReference type="SAM" id="MobiDB-lite"/>
    </source>
</evidence>
<gene>
    <name evidence="5" type="ORF">SAMN05518684_10131</name>
</gene>
<dbReference type="STRING" id="1601833.SAMN05518684_10131"/>
<keyword evidence="2 5" id="KW-0012">Acyltransferase</keyword>
<dbReference type="SMART" id="SM00563">
    <property type="entry name" value="PlsC"/>
    <property type="match status" value="1"/>
</dbReference>
<dbReference type="OrthoDB" id="9803035at2"/>
<name>A0A1H9NWR4_9BACI</name>
<keyword evidence="6" id="KW-1185">Reference proteome</keyword>
<dbReference type="InterPro" id="IPR002123">
    <property type="entry name" value="Plipid/glycerol_acylTrfase"/>
</dbReference>
<proteinExistence type="predicted"/>
<dbReference type="PANTHER" id="PTHR10434:SF11">
    <property type="entry name" value="1-ACYL-SN-GLYCEROL-3-PHOSPHATE ACYLTRANSFERASE"/>
    <property type="match status" value="1"/>
</dbReference>
<dbReference type="CDD" id="cd07989">
    <property type="entry name" value="LPLAT_AGPAT-like"/>
    <property type="match status" value="1"/>
</dbReference>
<evidence type="ECO:0000259" key="4">
    <source>
        <dbReference type="SMART" id="SM00563"/>
    </source>
</evidence>
<dbReference type="PANTHER" id="PTHR10434">
    <property type="entry name" value="1-ACYL-SN-GLYCEROL-3-PHOSPHATE ACYLTRANSFERASE"/>
    <property type="match status" value="1"/>
</dbReference>
<dbReference type="GO" id="GO:0006654">
    <property type="term" value="P:phosphatidic acid biosynthetic process"/>
    <property type="evidence" value="ECO:0007669"/>
    <property type="project" value="TreeGrafter"/>
</dbReference>
<dbReference type="RefSeq" id="WP_093046991.1">
    <property type="nucleotide sequence ID" value="NZ_FOGT01000001.1"/>
</dbReference>
<feature type="domain" description="Phospholipid/glycerol acyltransferase" evidence="4">
    <location>
        <begin position="34"/>
        <end position="147"/>
    </location>
</feature>
<protein>
    <submittedName>
        <fullName evidence="5">1-acyl-sn-glycerol-3-phosphate acyltransferase</fullName>
    </submittedName>
</protein>
<dbReference type="GO" id="GO:0003841">
    <property type="term" value="F:1-acylglycerol-3-phosphate O-acyltransferase activity"/>
    <property type="evidence" value="ECO:0007669"/>
    <property type="project" value="TreeGrafter"/>
</dbReference>